<dbReference type="EMBL" id="JAUSUZ010000001">
    <property type="protein sequence ID" value="MDQ0364565.1"/>
    <property type="molecule type" value="Genomic_DNA"/>
</dbReference>
<dbReference type="AlphaFoldDB" id="A0AAE3VVS4"/>
<protein>
    <submittedName>
        <fullName evidence="2">Uncharacterized protein</fullName>
    </submittedName>
</protein>
<accession>A0AAE3VVS4</accession>
<gene>
    <name evidence="2" type="ORF">J2S42_001234</name>
</gene>
<comment type="caution">
    <text evidence="2">The sequence shown here is derived from an EMBL/GenBank/DDBJ whole genome shotgun (WGS) entry which is preliminary data.</text>
</comment>
<feature type="compositionally biased region" description="Low complexity" evidence="1">
    <location>
        <begin position="1"/>
        <end position="29"/>
    </location>
</feature>
<dbReference type="Proteomes" id="UP001240236">
    <property type="component" value="Unassembled WGS sequence"/>
</dbReference>
<keyword evidence="3" id="KW-1185">Reference proteome</keyword>
<organism evidence="2 3">
    <name type="scientific">Catenuloplanes indicus</name>
    <dbReference type="NCBI Taxonomy" id="137267"/>
    <lineage>
        <taxon>Bacteria</taxon>
        <taxon>Bacillati</taxon>
        <taxon>Actinomycetota</taxon>
        <taxon>Actinomycetes</taxon>
        <taxon>Micromonosporales</taxon>
        <taxon>Micromonosporaceae</taxon>
        <taxon>Catenuloplanes</taxon>
    </lineage>
</organism>
<name>A0AAE3VVS4_9ACTN</name>
<evidence type="ECO:0000313" key="3">
    <source>
        <dbReference type="Proteomes" id="UP001240236"/>
    </source>
</evidence>
<dbReference type="RefSeq" id="WP_307236073.1">
    <property type="nucleotide sequence ID" value="NZ_JAUSUZ010000001.1"/>
</dbReference>
<feature type="region of interest" description="Disordered" evidence="1">
    <location>
        <begin position="1"/>
        <end position="75"/>
    </location>
</feature>
<reference evidence="2 3" key="1">
    <citation type="submission" date="2023-07" db="EMBL/GenBank/DDBJ databases">
        <title>Sequencing the genomes of 1000 actinobacteria strains.</title>
        <authorList>
            <person name="Klenk H.-P."/>
        </authorList>
    </citation>
    <scope>NUCLEOTIDE SEQUENCE [LARGE SCALE GENOMIC DNA]</scope>
    <source>
        <strain evidence="2 3">DSM 44709</strain>
    </source>
</reference>
<evidence type="ECO:0000313" key="2">
    <source>
        <dbReference type="EMBL" id="MDQ0364565.1"/>
    </source>
</evidence>
<feature type="compositionally biased region" description="Basic residues" evidence="1">
    <location>
        <begin position="33"/>
        <end position="42"/>
    </location>
</feature>
<proteinExistence type="predicted"/>
<feature type="compositionally biased region" description="Low complexity" evidence="1">
    <location>
        <begin position="43"/>
        <end position="54"/>
    </location>
</feature>
<evidence type="ECO:0000256" key="1">
    <source>
        <dbReference type="SAM" id="MobiDB-lite"/>
    </source>
</evidence>
<sequence>MTRQAVQAPAAAPIPAQNSAATTANASIQRPAGSRKRWRSPPRTRSSTSAGSGSVWPGRAASSSVVISSGPWRRR</sequence>